<dbReference type="InterPro" id="IPR046348">
    <property type="entry name" value="SIS_dom_sf"/>
</dbReference>
<keyword evidence="2" id="KW-0238">DNA-binding</keyword>
<reference evidence="4 5" key="1">
    <citation type="submission" date="2016-03" db="EMBL/GenBank/DDBJ databases">
        <title>Comparative genomics of human isolates of Fusobacterium necrophorum.</title>
        <authorList>
            <person name="Jensen A."/>
            <person name="Bank S."/>
            <person name="Andersen P.S."/>
            <person name="Kristensen L.H."/>
            <person name="Prag J."/>
        </authorList>
    </citation>
    <scope>NUCLEOTIDE SEQUENCE [LARGE SCALE GENOMIC DNA]</scope>
    <source>
        <strain evidence="4 5">LS_1264</strain>
    </source>
</reference>
<dbReference type="KEGG" id="fnf:BSQ88_05820"/>
<dbReference type="InterPro" id="IPR047640">
    <property type="entry name" value="RpiR-like"/>
</dbReference>
<evidence type="ECO:0000313" key="4">
    <source>
        <dbReference type="EMBL" id="KYL05660.1"/>
    </source>
</evidence>
<organism evidence="4 5">
    <name type="scientific">Fusobacterium necrophorum subsp. funduliforme</name>
    <dbReference type="NCBI Taxonomy" id="143387"/>
    <lineage>
        <taxon>Bacteria</taxon>
        <taxon>Fusobacteriati</taxon>
        <taxon>Fusobacteriota</taxon>
        <taxon>Fusobacteriia</taxon>
        <taxon>Fusobacteriales</taxon>
        <taxon>Fusobacteriaceae</taxon>
        <taxon>Fusobacterium</taxon>
    </lineage>
</organism>
<dbReference type="GO" id="GO:0097367">
    <property type="term" value="F:carbohydrate derivative binding"/>
    <property type="evidence" value="ECO:0007669"/>
    <property type="project" value="InterPro"/>
</dbReference>
<dbReference type="CDD" id="cd05013">
    <property type="entry name" value="SIS_RpiR"/>
    <property type="match status" value="1"/>
</dbReference>
<dbReference type="Gene3D" id="1.10.10.10">
    <property type="entry name" value="Winged helix-like DNA-binding domain superfamily/Winged helix DNA-binding domain"/>
    <property type="match status" value="1"/>
</dbReference>
<dbReference type="eggNOG" id="COG1737">
    <property type="taxonomic scope" value="Bacteria"/>
</dbReference>
<dbReference type="SUPFAM" id="SSF53697">
    <property type="entry name" value="SIS domain"/>
    <property type="match status" value="1"/>
</dbReference>
<dbReference type="Pfam" id="PF01418">
    <property type="entry name" value="HTH_6"/>
    <property type="match status" value="1"/>
</dbReference>
<dbReference type="PROSITE" id="PS51464">
    <property type="entry name" value="SIS"/>
    <property type="match status" value="1"/>
</dbReference>
<keyword evidence="3" id="KW-0804">Transcription</keyword>
<dbReference type="InterPro" id="IPR001347">
    <property type="entry name" value="SIS_dom"/>
</dbReference>
<evidence type="ECO:0000313" key="5">
    <source>
        <dbReference type="Proteomes" id="UP000075816"/>
    </source>
</evidence>
<protein>
    <submittedName>
        <fullName evidence="4">Transcriptional regulator</fullName>
    </submittedName>
</protein>
<evidence type="ECO:0000256" key="3">
    <source>
        <dbReference type="ARBA" id="ARBA00023163"/>
    </source>
</evidence>
<dbReference type="Proteomes" id="UP000075816">
    <property type="component" value="Unassembled WGS sequence"/>
</dbReference>
<dbReference type="GeneID" id="75075912"/>
<dbReference type="AlphaFoldDB" id="A0A162JF85"/>
<dbReference type="EMBL" id="LVEA01000001">
    <property type="protein sequence ID" value="KYL05660.1"/>
    <property type="molecule type" value="Genomic_DNA"/>
</dbReference>
<dbReference type="InterPro" id="IPR035472">
    <property type="entry name" value="RpiR-like_SIS"/>
</dbReference>
<dbReference type="InterPro" id="IPR000281">
    <property type="entry name" value="HTH_RpiR"/>
</dbReference>
<comment type="caution">
    <text evidence="4">The sequence shown here is derived from an EMBL/GenBank/DDBJ whole genome shotgun (WGS) entry which is preliminary data.</text>
</comment>
<keyword evidence="1" id="KW-0805">Transcription regulation</keyword>
<dbReference type="RefSeq" id="WP_005958298.1">
    <property type="nucleotide sequence ID" value="NZ_CAXOUE010000008.1"/>
</dbReference>
<dbReference type="InterPro" id="IPR036388">
    <property type="entry name" value="WH-like_DNA-bd_sf"/>
</dbReference>
<dbReference type="InterPro" id="IPR009057">
    <property type="entry name" value="Homeodomain-like_sf"/>
</dbReference>
<dbReference type="Gene3D" id="3.40.50.10490">
    <property type="entry name" value="Glucose-6-phosphate isomerase like protein, domain 1"/>
    <property type="match status" value="1"/>
</dbReference>
<accession>A0A162JF85</accession>
<dbReference type="SUPFAM" id="SSF46689">
    <property type="entry name" value="Homeodomain-like"/>
    <property type="match status" value="1"/>
</dbReference>
<evidence type="ECO:0000256" key="1">
    <source>
        <dbReference type="ARBA" id="ARBA00023015"/>
    </source>
</evidence>
<dbReference type="PROSITE" id="PS51071">
    <property type="entry name" value="HTH_RPIR"/>
    <property type="match status" value="1"/>
</dbReference>
<sequence>MNKLNQFYKEHYNTLTKGEKKIAEYFVKNPKKVMMLSALELGKEIGVSDASILRFSKALGFQKFSDLKNYIASGFSTITPNDRMVKNWDNFHSQNDIVNKIVNSDLENIKEFLLHIDFEQIETVVNWMNKAKKIYFLGIGSSRAISQFMFWHMKRLGFNTECINEGGLGLYEAFSHITKKDIVMLFSFPRFLNDEVKSITLAKEQGAKIITVTSNPFSEISFLSDMVLETFVENDGFFNSYMVPMELCNIMLTAIFEKNKESIFTELKKNSLVKDFLFISEEE</sequence>
<proteinExistence type="predicted"/>
<dbReference type="PANTHER" id="PTHR30514">
    <property type="entry name" value="GLUCOKINASE"/>
    <property type="match status" value="1"/>
</dbReference>
<gene>
    <name evidence="4" type="ORF">A2J07_02705</name>
</gene>
<dbReference type="GO" id="GO:0003677">
    <property type="term" value="F:DNA binding"/>
    <property type="evidence" value="ECO:0007669"/>
    <property type="project" value="UniProtKB-KW"/>
</dbReference>
<name>A0A162JF85_9FUSO</name>
<dbReference type="GO" id="GO:1901135">
    <property type="term" value="P:carbohydrate derivative metabolic process"/>
    <property type="evidence" value="ECO:0007669"/>
    <property type="project" value="InterPro"/>
</dbReference>
<dbReference type="Pfam" id="PF01380">
    <property type="entry name" value="SIS"/>
    <property type="match status" value="1"/>
</dbReference>
<dbReference type="GO" id="GO:0003700">
    <property type="term" value="F:DNA-binding transcription factor activity"/>
    <property type="evidence" value="ECO:0007669"/>
    <property type="project" value="InterPro"/>
</dbReference>
<evidence type="ECO:0000256" key="2">
    <source>
        <dbReference type="ARBA" id="ARBA00023125"/>
    </source>
</evidence>